<dbReference type="AlphaFoldDB" id="G0UXN8"/>
<evidence type="ECO:0000313" key="1">
    <source>
        <dbReference type="EMBL" id="CCC94155.1"/>
    </source>
</evidence>
<organism evidence="1">
    <name type="scientific">Trypanosoma congolense (strain IL3000)</name>
    <dbReference type="NCBI Taxonomy" id="1068625"/>
    <lineage>
        <taxon>Eukaryota</taxon>
        <taxon>Discoba</taxon>
        <taxon>Euglenozoa</taxon>
        <taxon>Kinetoplastea</taxon>
        <taxon>Metakinetoplastina</taxon>
        <taxon>Trypanosomatida</taxon>
        <taxon>Trypanosomatidae</taxon>
        <taxon>Trypanosoma</taxon>
        <taxon>Nannomonas</taxon>
    </lineage>
</organism>
<sequence length="199" mass="21832">MPLCYSPSNAHQYVLLKFEKSAGREHQKKGSALLLLTLKALQQADAVCGAALPELAHVGVLSTVPFFSMRFGCRLAYAWVWDSAAWKSLSEGWRNNTLLACMNVGEEMTENSAVEARANKAGRCCFFVCAKDQVPAFSPYLSGPPEHSLAHVGPHRVCKRGRPSTMNSGKTWKEMELALYDINMCAPVELVRLSAPKAS</sequence>
<protein>
    <submittedName>
        <fullName evidence="1">Uncharacterized protein TCIL3000_10_9330</fullName>
    </submittedName>
</protein>
<name>G0UXN8_TRYCI</name>
<gene>
    <name evidence="1" type="ORF">TCIL3000_10_9330</name>
</gene>
<reference evidence="1" key="1">
    <citation type="journal article" date="2012" name="Proc. Natl. Acad. Sci. U.S.A.">
        <title>Antigenic diversity is generated by distinct evolutionary mechanisms in African trypanosome species.</title>
        <authorList>
            <person name="Jackson A.P."/>
            <person name="Berry A."/>
            <person name="Aslett M."/>
            <person name="Allison H.C."/>
            <person name="Burton P."/>
            <person name="Vavrova-Anderson J."/>
            <person name="Brown R."/>
            <person name="Browne H."/>
            <person name="Corton N."/>
            <person name="Hauser H."/>
            <person name="Gamble J."/>
            <person name="Gilderthorp R."/>
            <person name="Marcello L."/>
            <person name="McQuillan J."/>
            <person name="Otto T.D."/>
            <person name="Quail M.A."/>
            <person name="Sanders M.J."/>
            <person name="van Tonder A."/>
            <person name="Ginger M.L."/>
            <person name="Field M.C."/>
            <person name="Barry J.D."/>
            <person name="Hertz-Fowler C."/>
            <person name="Berriman M."/>
        </authorList>
    </citation>
    <scope>NUCLEOTIDE SEQUENCE</scope>
    <source>
        <strain evidence="1">IL3000</strain>
    </source>
</reference>
<dbReference type="VEuPathDB" id="TriTrypDB:TcIL3000_10_9330"/>
<dbReference type="EMBL" id="HE575323">
    <property type="protein sequence ID" value="CCC94155.1"/>
    <property type="molecule type" value="Genomic_DNA"/>
</dbReference>
<proteinExistence type="predicted"/>
<accession>G0UXN8</accession>